<name>A0A8J5FR17_ZINOF</name>
<feature type="domain" description="DUF7653" evidence="3">
    <location>
        <begin position="591"/>
        <end position="708"/>
    </location>
</feature>
<dbReference type="OrthoDB" id="1938127at2759"/>
<protein>
    <recommendedName>
        <fullName evidence="3">DUF7653 domain-containing protein</fullName>
    </recommendedName>
</protein>
<dbReference type="InterPro" id="IPR056070">
    <property type="entry name" value="DUF7653"/>
</dbReference>
<feature type="region of interest" description="Disordered" evidence="2">
    <location>
        <begin position="1"/>
        <end position="32"/>
    </location>
</feature>
<keyword evidence="5" id="KW-1185">Reference proteome</keyword>
<feature type="coiled-coil region" evidence="1">
    <location>
        <begin position="322"/>
        <end position="349"/>
    </location>
</feature>
<dbReference type="Pfam" id="PF24670">
    <property type="entry name" value="DUF7653"/>
    <property type="match status" value="1"/>
</dbReference>
<accession>A0A8J5FR17</accession>
<gene>
    <name evidence="4" type="ORF">ZIOFF_049301</name>
</gene>
<feature type="coiled-coil region" evidence="1">
    <location>
        <begin position="392"/>
        <end position="553"/>
    </location>
</feature>
<sequence length="902" mass="104314">MKRLFSFKSLGSRDASGTSLQTPPSCSDKKLGCSEKPCDCSLTVKDIAKDPSRYPENEDSPRVLVRRSHSFSFGAMNDDFREGNLVSLSDLCRPVASCGNSPHQASSCQVHCLRPLRSHAVHKQGSPGSSKNPEVSSENSSCCSPILSRCNVSQQSRFQERNEFLDQHSDGGNQEVKAGRQTEKCLSESGIHFSEDNRAYQSAVRLHEVQSTALSSIMYNKEDVRTYSLREVNDSFHDSSKQNCMRDDSGFASSWRHTKEGNKKSSHAFSGKLSMNFQDYDSDSSATVEDIYMDSFAQDLEKYDCFIKKRIMDNSSDQQDTDEELLEKLNDIEKMIELLSEEYFDLEELNKSESHVSSLFQTIRDIQEDRKYLALDLSAQLKCRLAERYAAKRHLRQAKLELKSLSRRLEREKIQLQFNLRKELERSSSDWSMKFEMIQLEKQRLQEQAVHLAEQNASYQREISSLKGTDGDNKSRKLNLEMEVTNLTANVEKLGAENKNLEKALLEIKDRLDATEKERDCIERCFNEKDREYKELQRLVVRFERTFNEQERTIDGLRQGYSDAFENNLTERNDHVNRLQMEQIRLTGIEQNLRKELKTCRYELETLRQENIALLNRLQAVGNGGQFSSIKLDQELHARVDCLQTDSLSLVNDFNHFNDNLLELLRGKQFEHGYPFVEYRIRSQSLRARHEYLRTSLQTIVGVLDEKSDLYAMVCQSQSSEGGMPKQPKDELEMRLKSEVILTRLLREKLHSNALEIERLEADLASSIRLHDVLQTEIQRMQDEVSCLSHKTTNMELKLMQKDERIKQLENDHQECTKELTAARNMLLKVTEERNHMWEEVKSSKEGIMHLNYEVCSLQKKIEELDENILTKEGQISILRDSLSKPFDITCSPRTVKEFSLE</sequence>
<dbReference type="PANTHER" id="PTHR47491:SF5">
    <property type="entry name" value="CAP-GLY DOMAIN LINKER"/>
    <property type="match status" value="1"/>
</dbReference>
<feature type="coiled-coil region" evidence="1">
    <location>
        <begin position="757"/>
        <end position="826"/>
    </location>
</feature>
<evidence type="ECO:0000313" key="5">
    <source>
        <dbReference type="Proteomes" id="UP000734854"/>
    </source>
</evidence>
<feature type="compositionally biased region" description="Polar residues" evidence="2">
    <location>
        <begin position="15"/>
        <end position="25"/>
    </location>
</feature>
<dbReference type="AlphaFoldDB" id="A0A8J5FR17"/>
<evidence type="ECO:0000313" key="4">
    <source>
        <dbReference type="EMBL" id="KAG6494278.1"/>
    </source>
</evidence>
<dbReference type="EMBL" id="JACMSC010000013">
    <property type="protein sequence ID" value="KAG6494278.1"/>
    <property type="molecule type" value="Genomic_DNA"/>
</dbReference>
<reference evidence="4 5" key="1">
    <citation type="submission" date="2020-08" db="EMBL/GenBank/DDBJ databases">
        <title>Plant Genome Project.</title>
        <authorList>
            <person name="Zhang R.-G."/>
        </authorList>
    </citation>
    <scope>NUCLEOTIDE SEQUENCE [LARGE SCALE GENOMIC DNA]</scope>
    <source>
        <tissue evidence="4">Rhizome</tissue>
    </source>
</reference>
<evidence type="ECO:0000256" key="1">
    <source>
        <dbReference type="SAM" id="Coils"/>
    </source>
</evidence>
<evidence type="ECO:0000259" key="3">
    <source>
        <dbReference type="Pfam" id="PF24670"/>
    </source>
</evidence>
<organism evidence="4 5">
    <name type="scientific">Zingiber officinale</name>
    <name type="common">Ginger</name>
    <name type="synonym">Amomum zingiber</name>
    <dbReference type="NCBI Taxonomy" id="94328"/>
    <lineage>
        <taxon>Eukaryota</taxon>
        <taxon>Viridiplantae</taxon>
        <taxon>Streptophyta</taxon>
        <taxon>Embryophyta</taxon>
        <taxon>Tracheophyta</taxon>
        <taxon>Spermatophyta</taxon>
        <taxon>Magnoliopsida</taxon>
        <taxon>Liliopsida</taxon>
        <taxon>Zingiberales</taxon>
        <taxon>Zingiberaceae</taxon>
        <taxon>Zingiber</taxon>
    </lineage>
</organism>
<dbReference type="Proteomes" id="UP000734854">
    <property type="component" value="Unassembled WGS sequence"/>
</dbReference>
<dbReference type="PANTHER" id="PTHR47491">
    <property type="entry name" value="CAP-GLY DOMAIN LINKER"/>
    <property type="match status" value="1"/>
</dbReference>
<keyword evidence="1" id="KW-0175">Coiled coil</keyword>
<evidence type="ECO:0000256" key="2">
    <source>
        <dbReference type="SAM" id="MobiDB-lite"/>
    </source>
</evidence>
<comment type="caution">
    <text evidence="4">The sequence shown here is derived from an EMBL/GenBank/DDBJ whole genome shotgun (WGS) entry which is preliminary data.</text>
</comment>
<proteinExistence type="predicted"/>